<proteinExistence type="predicted"/>
<dbReference type="Proteomes" id="UP001181622">
    <property type="component" value="Unassembled WGS sequence"/>
</dbReference>
<keyword evidence="1" id="KW-0732">Signal</keyword>
<evidence type="ECO:0000313" key="3">
    <source>
        <dbReference type="Proteomes" id="UP001181622"/>
    </source>
</evidence>
<keyword evidence="3" id="KW-1185">Reference proteome</keyword>
<dbReference type="EMBL" id="JADBEO010000001">
    <property type="protein sequence ID" value="MDR4305036.1"/>
    <property type="molecule type" value="Genomic_DNA"/>
</dbReference>
<comment type="caution">
    <text evidence="2">The sequence shown here is derived from an EMBL/GenBank/DDBJ whole genome shotgun (WGS) entry which is preliminary data.</text>
</comment>
<dbReference type="RefSeq" id="WP_309388088.1">
    <property type="nucleotide sequence ID" value="NZ_JADBEO010000001.1"/>
</dbReference>
<reference evidence="2" key="1">
    <citation type="submission" date="2020-10" db="EMBL/GenBank/DDBJ databases">
        <authorList>
            <person name="Abbas A."/>
            <person name="Razzaq R."/>
            <person name="Waqas M."/>
            <person name="Abbas N."/>
            <person name="Nielsen T.K."/>
            <person name="Hansen L.H."/>
            <person name="Hussain S."/>
            <person name="Shahid M."/>
        </authorList>
    </citation>
    <scope>NUCLEOTIDE SEQUENCE</scope>
    <source>
        <strain evidence="2">S14</strain>
    </source>
</reference>
<organism evidence="2 3">
    <name type="scientific">Chelatococcus sambhunathii</name>
    <dbReference type="NCBI Taxonomy" id="363953"/>
    <lineage>
        <taxon>Bacteria</taxon>
        <taxon>Pseudomonadati</taxon>
        <taxon>Pseudomonadota</taxon>
        <taxon>Alphaproteobacteria</taxon>
        <taxon>Hyphomicrobiales</taxon>
        <taxon>Chelatococcaceae</taxon>
        <taxon>Chelatococcus</taxon>
    </lineage>
</organism>
<gene>
    <name evidence="2" type="ORF">IHQ68_00135</name>
</gene>
<accession>A0ABU1DA95</accession>
<feature type="chain" id="PRO_5046471007" evidence="1">
    <location>
        <begin position="23"/>
        <end position="153"/>
    </location>
</feature>
<sequence length="153" mass="15878">MKNQSFYFACCVLVALLSQASAAENNNGSTADVGITAGAQASAASSAKGVRAYAIVKPGGEALLKKGFKSITNPQTGVYCLKPKNDLNLDLLGIAPSVTVEWGESSGNNLSAFYHQTVPLACSEKEIEILTFSFTAGGNNEPSNNVAFVISVP</sequence>
<protein>
    <submittedName>
        <fullName evidence="2">Uncharacterized protein</fullName>
    </submittedName>
</protein>
<name>A0ABU1DA95_9HYPH</name>
<evidence type="ECO:0000256" key="1">
    <source>
        <dbReference type="SAM" id="SignalP"/>
    </source>
</evidence>
<feature type="signal peptide" evidence="1">
    <location>
        <begin position="1"/>
        <end position="22"/>
    </location>
</feature>
<evidence type="ECO:0000313" key="2">
    <source>
        <dbReference type="EMBL" id="MDR4305036.1"/>
    </source>
</evidence>